<feature type="non-terminal residue" evidence="2">
    <location>
        <position position="68"/>
    </location>
</feature>
<evidence type="ECO:0000313" key="3">
    <source>
        <dbReference type="Proteomes" id="UP000677913"/>
    </source>
</evidence>
<accession>A0A8J7WV31</accession>
<protein>
    <submittedName>
        <fullName evidence="2">Uncharacterized protein</fullName>
    </submittedName>
</protein>
<dbReference type="RefSeq" id="WP_211471571.1">
    <property type="nucleotide sequence ID" value="NZ_JAGSXH010000153.1"/>
</dbReference>
<feature type="region of interest" description="Disordered" evidence="1">
    <location>
        <begin position="30"/>
        <end position="68"/>
    </location>
</feature>
<feature type="compositionally biased region" description="Low complexity" evidence="1">
    <location>
        <begin position="40"/>
        <end position="61"/>
    </location>
</feature>
<organism evidence="2 3">
    <name type="scientific">Actinocrinis puniceicyclus</name>
    <dbReference type="NCBI Taxonomy" id="977794"/>
    <lineage>
        <taxon>Bacteria</taxon>
        <taxon>Bacillati</taxon>
        <taxon>Actinomycetota</taxon>
        <taxon>Actinomycetes</taxon>
        <taxon>Catenulisporales</taxon>
        <taxon>Actinospicaceae</taxon>
        <taxon>Actinocrinis</taxon>
    </lineage>
</organism>
<dbReference type="Proteomes" id="UP000677913">
    <property type="component" value="Unassembled WGS sequence"/>
</dbReference>
<gene>
    <name evidence="2" type="ORF">KGA66_25730</name>
</gene>
<keyword evidence="3" id="KW-1185">Reference proteome</keyword>
<dbReference type="EMBL" id="JAGSXH010000153">
    <property type="protein sequence ID" value="MBS2966467.1"/>
    <property type="molecule type" value="Genomic_DNA"/>
</dbReference>
<proteinExistence type="predicted"/>
<sequence length="68" mass="6969">MPEIGTYVEEGPVRVAVRVVVIDDETGEIVESGVPDGPRRAAVPAQRAAKRATTGSGASSPSPVPART</sequence>
<dbReference type="AlphaFoldDB" id="A0A8J7WV31"/>
<evidence type="ECO:0000313" key="2">
    <source>
        <dbReference type="EMBL" id="MBS2966467.1"/>
    </source>
</evidence>
<name>A0A8J7WV31_9ACTN</name>
<comment type="caution">
    <text evidence="2">The sequence shown here is derived from an EMBL/GenBank/DDBJ whole genome shotgun (WGS) entry which is preliminary data.</text>
</comment>
<evidence type="ECO:0000256" key="1">
    <source>
        <dbReference type="SAM" id="MobiDB-lite"/>
    </source>
</evidence>
<reference evidence="2" key="1">
    <citation type="submission" date="2021-04" db="EMBL/GenBank/DDBJ databases">
        <title>Genome based classification of Actinospica acidithermotolerans sp. nov., an actinobacterium isolated from an Indonesian hot spring.</title>
        <authorList>
            <person name="Kusuma A.B."/>
            <person name="Putra K.E."/>
            <person name="Nafisah S."/>
            <person name="Loh J."/>
            <person name="Nouioui I."/>
            <person name="Goodfellow M."/>
        </authorList>
    </citation>
    <scope>NUCLEOTIDE SEQUENCE</scope>
    <source>
        <strain evidence="2">DSM 45618</strain>
    </source>
</reference>